<reference evidence="1 2" key="1">
    <citation type="journal article" date="2018" name="PLoS ONE">
        <title>The draft genome of Kipferlia bialata reveals reductive genome evolution in fornicate parasites.</title>
        <authorList>
            <person name="Tanifuji G."/>
            <person name="Takabayashi S."/>
            <person name="Kume K."/>
            <person name="Takagi M."/>
            <person name="Nakayama T."/>
            <person name="Kamikawa R."/>
            <person name="Inagaki Y."/>
            <person name="Hashimoto T."/>
        </authorList>
    </citation>
    <scope>NUCLEOTIDE SEQUENCE [LARGE SCALE GENOMIC DNA]</scope>
    <source>
        <strain evidence="1">NY0173</strain>
    </source>
</reference>
<keyword evidence="2" id="KW-1185">Reference proteome</keyword>
<gene>
    <name evidence="1" type="ORF">KIPB_014603</name>
</gene>
<feature type="non-terminal residue" evidence="1">
    <location>
        <position position="48"/>
    </location>
</feature>
<dbReference type="EMBL" id="BDIP01007606">
    <property type="protein sequence ID" value="GIQ91376.1"/>
    <property type="molecule type" value="Genomic_DNA"/>
</dbReference>
<evidence type="ECO:0000313" key="1">
    <source>
        <dbReference type="EMBL" id="GIQ91376.1"/>
    </source>
</evidence>
<proteinExistence type="predicted"/>
<name>A0A9K3GR21_9EUKA</name>
<evidence type="ECO:0000313" key="2">
    <source>
        <dbReference type="Proteomes" id="UP000265618"/>
    </source>
</evidence>
<dbReference type="Proteomes" id="UP000265618">
    <property type="component" value="Unassembled WGS sequence"/>
</dbReference>
<protein>
    <submittedName>
        <fullName evidence="1">Uncharacterized protein</fullName>
    </submittedName>
</protein>
<accession>A0A9K3GR21</accession>
<sequence>LVYGRQRCRAQYVGRVNGTVHNPLLTRPPPVPGYRTSRTVYHYLWELH</sequence>
<dbReference type="AlphaFoldDB" id="A0A9K3GR21"/>
<organism evidence="1 2">
    <name type="scientific">Kipferlia bialata</name>
    <dbReference type="NCBI Taxonomy" id="797122"/>
    <lineage>
        <taxon>Eukaryota</taxon>
        <taxon>Metamonada</taxon>
        <taxon>Carpediemonas-like organisms</taxon>
        <taxon>Kipferlia</taxon>
    </lineage>
</organism>
<comment type="caution">
    <text evidence="1">The sequence shown here is derived from an EMBL/GenBank/DDBJ whole genome shotgun (WGS) entry which is preliminary data.</text>
</comment>